<reference evidence="3 4" key="1">
    <citation type="submission" date="2014-04" db="EMBL/GenBank/DDBJ databases">
        <authorList>
            <consortium name="DOE Joint Genome Institute"/>
            <person name="Kuo A."/>
            <person name="Ruytinx J."/>
            <person name="Rineau F."/>
            <person name="Colpaert J."/>
            <person name="Kohler A."/>
            <person name="Nagy L.G."/>
            <person name="Floudas D."/>
            <person name="Copeland A."/>
            <person name="Barry K.W."/>
            <person name="Cichocki N."/>
            <person name="Veneault-Fourrey C."/>
            <person name="LaButti K."/>
            <person name="Lindquist E.A."/>
            <person name="Lipzen A."/>
            <person name="Lundell T."/>
            <person name="Morin E."/>
            <person name="Murat C."/>
            <person name="Sun H."/>
            <person name="Tunlid A."/>
            <person name="Henrissat B."/>
            <person name="Grigoriev I.V."/>
            <person name="Hibbett D.S."/>
            <person name="Martin F."/>
            <person name="Nordberg H.P."/>
            <person name="Cantor M.N."/>
            <person name="Hua S.X."/>
        </authorList>
    </citation>
    <scope>NUCLEOTIDE SEQUENCE [LARGE SCALE GENOMIC DNA]</scope>
    <source>
        <strain evidence="3 4">UH-Slu-Lm8-n1</strain>
    </source>
</reference>
<feature type="compositionally biased region" description="Polar residues" evidence="1">
    <location>
        <begin position="183"/>
        <end position="192"/>
    </location>
</feature>
<feature type="region of interest" description="Disordered" evidence="1">
    <location>
        <begin position="1"/>
        <end position="68"/>
    </location>
</feature>
<accession>A0A0D0AUB3</accession>
<dbReference type="Proteomes" id="UP000054485">
    <property type="component" value="Unassembled WGS sequence"/>
</dbReference>
<keyword evidence="4" id="KW-1185">Reference proteome</keyword>
<feature type="compositionally biased region" description="Pro residues" evidence="1">
    <location>
        <begin position="1"/>
        <end position="10"/>
    </location>
</feature>
<feature type="region of interest" description="Disordered" evidence="1">
    <location>
        <begin position="183"/>
        <end position="216"/>
    </location>
</feature>
<evidence type="ECO:0000256" key="1">
    <source>
        <dbReference type="SAM" id="MobiDB-lite"/>
    </source>
</evidence>
<evidence type="ECO:0000313" key="3">
    <source>
        <dbReference type="EMBL" id="KIK41529.1"/>
    </source>
</evidence>
<proteinExistence type="predicted"/>
<dbReference type="OrthoDB" id="2689052at2759"/>
<keyword evidence="2" id="KW-1133">Transmembrane helix</keyword>
<dbReference type="STRING" id="930992.A0A0D0AUB3"/>
<protein>
    <submittedName>
        <fullName evidence="3">Unplaced genomic scaffold CY34scaffold_135, whole genome shotgun sequence</fullName>
    </submittedName>
</protein>
<organism evidence="3 4">
    <name type="scientific">Suillus luteus UH-Slu-Lm8-n1</name>
    <dbReference type="NCBI Taxonomy" id="930992"/>
    <lineage>
        <taxon>Eukaryota</taxon>
        <taxon>Fungi</taxon>
        <taxon>Dikarya</taxon>
        <taxon>Basidiomycota</taxon>
        <taxon>Agaricomycotina</taxon>
        <taxon>Agaricomycetes</taxon>
        <taxon>Agaricomycetidae</taxon>
        <taxon>Boletales</taxon>
        <taxon>Suillineae</taxon>
        <taxon>Suillaceae</taxon>
        <taxon>Suillus</taxon>
    </lineage>
</organism>
<feature type="compositionally biased region" description="Basic and acidic residues" evidence="1">
    <location>
        <begin position="207"/>
        <end position="216"/>
    </location>
</feature>
<sequence>MTSVPTPPSPLLVVDLTTTQSNSKSTSSNGQSSSRTSITATGTIPSSGSSSSYANTTSTAGTSSSSSSRIVLSTGARVGLGFGLAFFLILCAILFSYLKRRWQRTREKVNHEPALPAPEVNRFPPSQPIASQGGDLPPPMDAAYPNPQYPFSTPARPASYYSPTYLIPNETSASTTMMTTLNAPAIDSSQPGRQLPAPHADINSTSERTRTEETKF</sequence>
<evidence type="ECO:0000256" key="2">
    <source>
        <dbReference type="SAM" id="Phobius"/>
    </source>
</evidence>
<reference evidence="4" key="2">
    <citation type="submission" date="2015-01" db="EMBL/GenBank/DDBJ databases">
        <title>Evolutionary Origins and Diversification of the Mycorrhizal Mutualists.</title>
        <authorList>
            <consortium name="DOE Joint Genome Institute"/>
            <consortium name="Mycorrhizal Genomics Consortium"/>
            <person name="Kohler A."/>
            <person name="Kuo A."/>
            <person name="Nagy L.G."/>
            <person name="Floudas D."/>
            <person name="Copeland A."/>
            <person name="Barry K.W."/>
            <person name="Cichocki N."/>
            <person name="Veneault-Fourrey C."/>
            <person name="LaButti K."/>
            <person name="Lindquist E.A."/>
            <person name="Lipzen A."/>
            <person name="Lundell T."/>
            <person name="Morin E."/>
            <person name="Murat C."/>
            <person name="Riley R."/>
            <person name="Ohm R."/>
            <person name="Sun H."/>
            <person name="Tunlid A."/>
            <person name="Henrissat B."/>
            <person name="Grigoriev I.V."/>
            <person name="Hibbett D.S."/>
            <person name="Martin F."/>
        </authorList>
    </citation>
    <scope>NUCLEOTIDE SEQUENCE [LARGE SCALE GENOMIC DNA]</scope>
    <source>
        <strain evidence="4">UH-Slu-Lm8-n1</strain>
    </source>
</reference>
<name>A0A0D0AUB3_9AGAM</name>
<gene>
    <name evidence="3" type="ORF">CY34DRAFT_805971</name>
</gene>
<keyword evidence="2" id="KW-0472">Membrane</keyword>
<dbReference type="EMBL" id="KN835266">
    <property type="protein sequence ID" value="KIK41529.1"/>
    <property type="molecule type" value="Genomic_DNA"/>
</dbReference>
<dbReference type="AlphaFoldDB" id="A0A0D0AUB3"/>
<evidence type="ECO:0000313" key="4">
    <source>
        <dbReference type="Proteomes" id="UP000054485"/>
    </source>
</evidence>
<dbReference type="HOGENOM" id="CLU_1278371_0_0_1"/>
<dbReference type="InParanoid" id="A0A0D0AUB3"/>
<feature type="region of interest" description="Disordered" evidence="1">
    <location>
        <begin position="113"/>
        <end position="140"/>
    </location>
</feature>
<keyword evidence="2" id="KW-0812">Transmembrane</keyword>
<feature type="compositionally biased region" description="Low complexity" evidence="1">
    <location>
        <begin position="11"/>
        <end position="68"/>
    </location>
</feature>
<feature type="transmembrane region" description="Helical" evidence="2">
    <location>
        <begin position="78"/>
        <end position="98"/>
    </location>
</feature>